<comment type="caution">
    <text evidence="2">The sequence shown here is derived from an EMBL/GenBank/DDBJ whole genome shotgun (WGS) entry which is preliminary data.</text>
</comment>
<sequence length="86" mass="9932">MNTNNRAKNDMIFHKSEKSSSTSHIDIDLLDPKYLIVMIVVLTYTNIWKGYCLKMKKNEKETKVGGATLICIVMRIYEYDKKLGGK</sequence>
<proteinExistence type="predicted"/>
<feature type="transmembrane region" description="Helical" evidence="1">
    <location>
        <begin position="34"/>
        <end position="53"/>
    </location>
</feature>
<gene>
    <name evidence="2" type="ORF">Glove_633g3</name>
</gene>
<keyword evidence="1" id="KW-0472">Membrane</keyword>
<evidence type="ECO:0000256" key="1">
    <source>
        <dbReference type="SAM" id="Phobius"/>
    </source>
</evidence>
<keyword evidence="1" id="KW-1133">Transmembrane helix</keyword>
<name>A0A397GAY7_9GLOM</name>
<accession>A0A397GAY7</accession>
<keyword evidence="3" id="KW-1185">Reference proteome</keyword>
<dbReference type="AlphaFoldDB" id="A0A397GAY7"/>
<protein>
    <submittedName>
        <fullName evidence="2">Uncharacterized protein</fullName>
    </submittedName>
</protein>
<dbReference type="EMBL" id="PQFF01000524">
    <property type="protein sequence ID" value="RHZ46123.1"/>
    <property type="molecule type" value="Genomic_DNA"/>
</dbReference>
<keyword evidence="1" id="KW-0812">Transmembrane</keyword>
<organism evidence="2 3">
    <name type="scientific">Diversispora epigaea</name>
    <dbReference type="NCBI Taxonomy" id="1348612"/>
    <lineage>
        <taxon>Eukaryota</taxon>
        <taxon>Fungi</taxon>
        <taxon>Fungi incertae sedis</taxon>
        <taxon>Mucoromycota</taxon>
        <taxon>Glomeromycotina</taxon>
        <taxon>Glomeromycetes</taxon>
        <taxon>Diversisporales</taxon>
        <taxon>Diversisporaceae</taxon>
        <taxon>Diversispora</taxon>
    </lineage>
</organism>
<evidence type="ECO:0000313" key="2">
    <source>
        <dbReference type="EMBL" id="RHZ46123.1"/>
    </source>
</evidence>
<reference evidence="2 3" key="1">
    <citation type="submission" date="2018-08" db="EMBL/GenBank/DDBJ databases">
        <title>Genome and evolution of the arbuscular mycorrhizal fungus Diversispora epigaea (formerly Glomus versiforme) and its bacterial endosymbionts.</title>
        <authorList>
            <person name="Sun X."/>
            <person name="Fei Z."/>
            <person name="Harrison M."/>
        </authorList>
    </citation>
    <scope>NUCLEOTIDE SEQUENCE [LARGE SCALE GENOMIC DNA]</scope>
    <source>
        <strain evidence="2 3">IT104</strain>
    </source>
</reference>
<dbReference type="Proteomes" id="UP000266861">
    <property type="component" value="Unassembled WGS sequence"/>
</dbReference>
<evidence type="ECO:0000313" key="3">
    <source>
        <dbReference type="Proteomes" id="UP000266861"/>
    </source>
</evidence>